<evidence type="ECO:0000313" key="6">
    <source>
        <dbReference type="RefSeq" id="XP_019094675.1"/>
    </source>
</evidence>
<dbReference type="SUPFAM" id="SSF57889">
    <property type="entry name" value="Cysteine-rich domain"/>
    <property type="match status" value="3"/>
</dbReference>
<dbReference type="Pfam" id="PF03107">
    <property type="entry name" value="C1_2"/>
    <property type="match status" value="5"/>
</dbReference>
<evidence type="ECO:0000256" key="1">
    <source>
        <dbReference type="ARBA" id="ARBA00022723"/>
    </source>
</evidence>
<keyword evidence="1" id="KW-0479">Metal-binding</keyword>
<dbReference type="RefSeq" id="XP_019094675.1">
    <property type="nucleotide sequence ID" value="XM_019239130.1"/>
</dbReference>
<organism evidence="5 6">
    <name type="scientific">Camelina sativa</name>
    <name type="common">False flax</name>
    <name type="synonym">Myagrum sativum</name>
    <dbReference type="NCBI Taxonomy" id="90675"/>
    <lineage>
        <taxon>Eukaryota</taxon>
        <taxon>Viridiplantae</taxon>
        <taxon>Streptophyta</taxon>
        <taxon>Embryophyta</taxon>
        <taxon>Tracheophyta</taxon>
        <taxon>Spermatophyta</taxon>
        <taxon>Magnoliopsida</taxon>
        <taxon>eudicotyledons</taxon>
        <taxon>Gunneridae</taxon>
        <taxon>Pentapetalae</taxon>
        <taxon>rosids</taxon>
        <taxon>malvids</taxon>
        <taxon>Brassicales</taxon>
        <taxon>Brassicaceae</taxon>
        <taxon>Camelineae</taxon>
        <taxon>Camelina</taxon>
    </lineage>
</organism>
<dbReference type="InterPro" id="IPR053192">
    <property type="entry name" value="Vacuole_Formation_Reg"/>
</dbReference>
<dbReference type="InterPro" id="IPR054483">
    <property type="entry name" value="DC1-like_CT"/>
</dbReference>
<evidence type="ECO:0000256" key="2">
    <source>
        <dbReference type="ARBA" id="ARBA00022737"/>
    </source>
</evidence>
<dbReference type="Proteomes" id="UP000694864">
    <property type="component" value="Chromosome 17"/>
</dbReference>
<dbReference type="PROSITE" id="PS50081">
    <property type="entry name" value="ZF_DAG_PE_2"/>
    <property type="match status" value="1"/>
</dbReference>
<keyword evidence="5" id="KW-1185">Reference proteome</keyword>
<dbReference type="CDD" id="cd00029">
    <property type="entry name" value="C1"/>
    <property type="match status" value="1"/>
</dbReference>
<dbReference type="PANTHER" id="PTHR32410:SF210">
    <property type="entry name" value="CYSTEINE_HISTIDINE-RICH C1 DOMAIN FAMILY PROTEIN"/>
    <property type="match status" value="1"/>
</dbReference>
<keyword evidence="3" id="KW-0862">Zinc</keyword>
<sequence>MPDGNLEKCKFCQRNIESDRYHCSICNFSIHFLCSTINPPPLTIENLKSHDHTLTLFPRRVPLPCDACGFPLDGIFDHAYACLLCNYMVHRKCIYLPRVIKITRHIHRLSHISSVVPSGGLPCGVCRKTVDVNYGQYSCNKGCHYTVHSKCATRKEVWDGKDLEGVPEEEEEEIEPFVRIDEETIQHFSHDHHYLKIHHHENNDNHENKFCQACILPITASDSFYSCVQCAFVLHETCACLPRKMHHPLHKHPLTLFHPFSPYPDKLLEEYCSRGYFKCFCCERYCCGFMYKCSENNCHFQVDARCASVPDPVTHSCHPHDHPFIFNFTQGKCIGCKSRNCSRMYLECTQCKSFLGLNCATLPCVAHYKHDKHPLTLCFGEEETTNLQHWCDICEAKLDATKWFYSCNPCGVTLHVTCLLGNQVYMKPNHIIEMFCENINITRNTGNTRPTCDRCGDHCANTLVFKWQDEIFCSLLCCQMSM</sequence>
<reference evidence="5" key="1">
    <citation type="journal article" date="2014" name="Nat. Commun.">
        <title>The emerging biofuel crop Camelina sativa retains a highly undifferentiated hexaploid genome structure.</title>
        <authorList>
            <person name="Kagale S."/>
            <person name="Koh C."/>
            <person name="Nixon J."/>
            <person name="Bollina V."/>
            <person name="Clarke W.E."/>
            <person name="Tuteja R."/>
            <person name="Spillane C."/>
            <person name="Robinson S.J."/>
            <person name="Links M.G."/>
            <person name="Clarke C."/>
            <person name="Higgins E.E."/>
            <person name="Huebert T."/>
            <person name="Sharpe A.G."/>
            <person name="Parkin I.A."/>
        </authorList>
    </citation>
    <scope>NUCLEOTIDE SEQUENCE [LARGE SCALE GENOMIC DNA]</scope>
    <source>
        <strain evidence="5">cv. DH55</strain>
    </source>
</reference>
<keyword evidence="2" id="KW-0677">Repeat</keyword>
<dbReference type="InterPro" id="IPR004146">
    <property type="entry name" value="DC1"/>
</dbReference>
<evidence type="ECO:0000259" key="4">
    <source>
        <dbReference type="PROSITE" id="PS50081"/>
    </source>
</evidence>
<dbReference type="Pfam" id="PF22926">
    <property type="entry name" value="C1-like_CT"/>
    <property type="match status" value="1"/>
</dbReference>
<gene>
    <name evidence="6" type="primary">LOC104758329</name>
</gene>
<feature type="domain" description="Phorbol-ester/DAG-type" evidence="4">
    <location>
        <begin position="49"/>
        <end position="93"/>
    </location>
</feature>
<proteinExistence type="predicted"/>
<dbReference type="Gene3D" id="3.30.60.20">
    <property type="match status" value="1"/>
</dbReference>
<dbReference type="GeneID" id="104758329"/>
<dbReference type="PANTHER" id="PTHR32410">
    <property type="entry name" value="CYSTEINE/HISTIDINE-RICH C1 DOMAIN FAMILY PROTEIN"/>
    <property type="match status" value="1"/>
</dbReference>
<name>A0ABM1R6N7_CAMSA</name>
<dbReference type="InterPro" id="IPR046349">
    <property type="entry name" value="C1-like_sf"/>
</dbReference>
<dbReference type="InterPro" id="IPR002219">
    <property type="entry name" value="PKC_DAG/PE"/>
</dbReference>
<reference evidence="6" key="2">
    <citation type="submission" date="2025-08" db="UniProtKB">
        <authorList>
            <consortium name="RefSeq"/>
        </authorList>
    </citation>
    <scope>IDENTIFICATION</scope>
    <source>
        <tissue evidence="6">Leaf</tissue>
    </source>
</reference>
<evidence type="ECO:0000313" key="5">
    <source>
        <dbReference type="Proteomes" id="UP000694864"/>
    </source>
</evidence>
<protein>
    <submittedName>
        <fullName evidence="6">Uncharacterized protein LOC104758329</fullName>
    </submittedName>
</protein>
<evidence type="ECO:0000256" key="3">
    <source>
        <dbReference type="ARBA" id="ARBA00022833"/>
    </source>
</evidence>
<accession>A0ABM1R6N7</accession>